<dbReference type="InterPro" id="IPR051758">
    <property type="entry name" value="ERF/AP2-like"/>
</dbReference>
<dbReference type="Proteomes" id="UP001151760">
    <property type="component" value="Unassembled WGS sequence"/>
</dbReference>
<name>A0ABQ5ALQ4_9ASTR</name>
<reference evidence="10" key="1">
    <citation type="journal article" date="2022" name="Int. J. Mol. Sci.">
        <title>Draft Genome of Tanacetum Coccineum: Genomic Comparison of Closely Related Tanacetum-Family Plants.</title>
        <authorList>
            <person name="Yamashiro T."/>
            <person name="Shiraishi A."/>
            <person name="Nakayama K."/>
            <person name="Satake H."/>
        </authorList>
    </citation>
    <scope>NUCLEOTIDE SEQUENCE</scope>
</reference>
<dbReference type="InterPro" id="IPR016177">
    <property type="entry name" value="DNA-bd_dom_sf"/>
</dbReference>
<dbReference type="EMBL" id="BQNB010012314">
    <property type="protein sequence ID" value="GJT01994.1"/>
    <property type="molecule type" value="Genomic_DNA"/>
</dbReference>
<evidence type="ECO:0000259" key="9">
    <source>
        <dbReference type="PROSITE" id="PS51032"/>
    </source>
</evidence>
<dbReference type="Gene3D" id="3.30.730.10">
    <property type="entry name" value="AP2/ERF domain"/>
    <property type="match status" value="1"/>
</dbReference>
<dbReference type="PRINTS" id="PR00367">
    <property type="entry name" value="ETHRSPELEMNT"/>
</dbReference>
<dbReference type="PANTHER" id="PTHR31657:SF20">
    <property type="entry name" value="ETHYLENE-RESPONSIVE TRANSCRIPTION FACTOR ERF061"/>
    <property type="match status" value="1"/>
</dbReference>
<dbReference type="InterPro" id="IPR036955">
    <property type="entry name" value="AP2/ERF_dom_sf"/>
</dbReference>
<protein>
    <submittedName>
        <fullName evidence="10">Ethylene-responsive transcription factor ERF061-like protein</fullName>
    </submittedName>
</protein>
<comment type="similarity">
    <text evidence="8">Belongs to the AP2/ERF transcription factor family. ERF subfamily.</text>
</comment>
<dbReference type="InterPro" id="IPR001471">
    <property type="entry name" value="AP2/ERF_dom"/>
</dbReference>
<keyword evidence="5" id="KW-0010">Activator</keyword>
<keyword evidence="7" id="KW-0539">Nucleus</keyword>
<keyword evidence="2" id="KW-0936">Ethylene signaling pathway</keyword>
<dbReference type="SUPFAM" id="SSF54171">
    <property type="entry name" value="DNA-binding domain"/>
    <property type="match status" value="1"/>
</dbReference>
<feature type="domain" description="AP2/ERF" evidence="9">
    <location>
        <begin position="97"/>
        <end position="154"/>
    </location>
</feature>
<keyword evidence="11" id="KW-1185">Reference proteome</keyword>
<keyword evidence="6" id="KW-0804">Transcription</keyword>
<dbReference type="PROSITE" id="PS51032">
    <property type="entry name" value="AP2_ERF"/>
    <property type="match status" value="1"/>
</dbReference>
<comment type="subcellular location">
    <subcellularLocation>
        <location evidence="1">Nucleus</location>
    </subcellularLocation>
</comment>
<keyword evidence="4" id="KW-0238">DNA-binding</keyword>
<reference evidence="10" key="2">
    <citation type="submission" date="2022-01" db="EMBL/GenBank/DDBJ databases">
        <authorList>
            <person name="Yamashiro T."/>
            <person name="Shiraishi A."/>
            <person name="Satake H."/>
            <person name="Nakayama K."/>
        </authorList>
    </citation>
    <scope>NUCLEOTIDE SEQUENCE</scope>
</reference>
<comment type="caution">
    <text evidence="10">The sequence shown here is derived from an EMBL/GenBank/DDBJ whole genome shotgun (WGS) entry which is preliminary data.</text>
</comment>
<dbReference type="Pfam" id="PF00847">
    <property type="entry name" value="AP2"/>
    <property type="match status" value="1"/>
</dbReference>
<evidence type="ECO:0000313" key="11">
    <source>
        <dbReference type="Proteomes" id="UP001151760"/>
    </source>
</evidence>
<keyword evidence="3" id="KW-0805">Transcription regulation</keyword>
<evidence type="ECO:0000256" key="1">
    <source>
        <dbReference type="ARBA" id="ARBA00004123"/>
    </source>
</evidence>
<dbReference type="PANTHER" id="PTHR31657">
    <property type="entry name" value="ETHYLENE-RESPONSIVE TRANSCRIPTION FACTOR ERF061"/>
    <property type="match status" value="1"/>
</dbReference>
<gene>
    <name evidence="10" type="ORF">Tco_0823163</name>
</gene>
<dbReference type="CDD" id="cd00018">
    <property type="entry name" value="AP2"/>
    <property type="match status" value="1"/>
</dbReference>
<evidence type="ECO:0000256" key="4">
    <source>
        <dbReference type="ARBA" id="ARBA00023125"/>
    </source>
</evidence>
<sequence length="245" mass="28033">MNQHDANSFYSHTNFFNSQYPSANIIPTCMNSKSIDSMYSNYPPSPVFHTQSGSSVYLEQRDQLFKLSESFDSEHKFTSNPDGILDNSSNSYTKRKLYRGVRQRNYGKWLAEIRLPCNRRRVWLGTYDSAEMAAFAYDQAAHLLRGENARLNFRDEAQIGLIGEANRLNAIKTAVDNKIRVAIRKDNCKKKDVNNHVANISRSYTDSSEDGFSGDYPEFDVTADDYFLAGVPSYDPDLIWEILEN</sequence>
<evidence type="ECO:0000256" key="2">
    <source>
        <dbReference type="ARBA" id="ARBA00022745"/>
    </source>
</evidence>
<dbReference type="SMART" id="SM00380">
    <property type="entry name" value="AP2"/>
    <property type="match status" value="1"/>
</dbReference>
<evidence type="ECO:0000313" key="10">
    <source>
        <dbReference type="EMBL" id="GJT01994.1"/>
    </source>
</evidence>
<organism evidence="10 11">
    <name type="scientific">Tanacetum coccineum</name>
    <dbReference type="NCBI Taxonomy" id="301880"/>
    <lineage>
        <taxon>Eukaryota</taxon>
        <taxon>Viridiplantae</taxon>
        <taxon>Streptophyta</taxon>
        <taxon>Embryophyta</taxon>
        <taxon>Tracheophyta</taxon>
        <taxon>Spermatophyta</taxon>
        <taxon>Magnoliopsida</taxon>
        <taxon>eudicotyledons</taxon>
        <taxon>Gunneridae</taxon>
        <taxon>Pentapetalae</taxon>
        <taxon>asterids</taxon>
        <taxon>campanulids</taxon>
        <taxon>Asterales</taxon>
        <taxon>Asteraceae</taxon>
        <taxon>Asteroideae</taxon>
        <taxon>Anthemideae</taxon>
        <taxon>Anthemidinae</taxon>
        <taxon>Tanacetum</taxon>
    </lineage>
</organism>
<evidence type="ECO:0000256" key="7">
    <source>
        <dbReference type="ARBA" id="ARBA00023242"/>
    </source>
</evidence>
<evidence type="ECO:0000256" key="6">
    <source>
        <dbReference type="ARBA" id="ARBA00023163"/>
    </source>
</evidence>
<evidence type="ECO:0000256" key="8">
    <source>
        <dbReference type="ARBA" id="ARBA00024343"/>
    </source>
</evidence>
<proteinExistence type="inferred from homology"/>
<evidence type="ECO:0000256" key="3">
    <source>
        <dbReference type="ARBA" id="ARBA00023015"/>
    </source>
</evidence>
<accession>A0ABQ5ALQ4</accession>
<evidence type="ECO:0000256" key="5">
    <source>
        <dbReference type="ARBA" id="ARBA00023159"/>
    </source>
</evidence>